<dbReference type="EMBL" id="MHRI01000017">
    <property type="protein sequence ID" value="OHA21027.1"/>
    <property type="molecule type" value="Genomic_DNA"/>
</dbReference>
<proteinExistence type="predicted"/>
<evidence type="ECO:0000313" key="1">
    <source>
        <dbReference type="EMBL" id="OHA21027.1"/>
    </source>
</evidence>
<accession>A0A1G2MAW7</accession>
<protein>
    <submittedName>
        <fullName evidence="1">Uncharacterized protein</fullName>
    </submittedName>
</protein>
<comment type="caution">
    <text evidence="1">The sequence shown here is derived from an EMBL/GenBank/DDBJ whole genome shotgun (WGS) entry which is preliminary data.</text>
</comment>
<sequence>MISGMNREETTLLRSHHPCIPSLPVYIVRARAGGEETRMQKTDFACAKSVYSVSFLLVIKRAKK</sequence>
<organism evidence="1 2">
    <name type="scientific">Candidatus Taylorbacteria bacterium RIFCSPHIGHO2_01_FULL_51_15</name>
    <dbReference type="NCBI Taxonomy" id="1802304"/>
    <lineage>
        <taxon>Bacteria</taxon>
        <taxon>Candidatus Tayloriibacteriota</taxon>
    </lineage>
</organism>
<reference evidence="1 2" key="1">
    <citation type="journal article" date="2016" name="Nat. Commun.">
        <title>Thousands of microbial genomes shed light on interconnected biogeochemical processes in an aquifer system.</title>
        <authorList>
            <person name="Anantharaman K."/>
            <person name="Brown C.T."/>
            <person name="Hug L.A."/>
            <person name="Sharon I."/>
            <person name="Castelle C.J."/>
            <person name="Probst A.J."/>
            <person name="Thomas B.C."/>
            <person name="Singh A."/>
            <person name="Wilkins M.J."/>
            <person name="Karaoz U."/>
            <person name="Brodie E.L."/>
            <person name="Williams K.H."/>
            <person name="Hubbard S.S."/>
            <person name="Banfield J.F."/>
        </authorList>
    </citation>
    <scope>NUCLEOTIDE SEQUENCE [LARGE SCALE GENOMIC DNA]</scope>
</reference>
<dbReference type="AlphaFoldDB" id="A0A1G2MAW7"/>
<evidence type="ECO:0000313" key="2">
    <source>
        <dbReference type="Proteomes" id="UP000178121"/>
    </source>
</evidence>
<gene>
    <name evidence="1" type="ORF">A2849_01830</name>
</gene>
<name>A0A1G2MAW7_9BACT</name>
<dbReference type="Proteomes" id="UP000178121">
    <property type="component" value="Unassembled WGS sequence"/>
</dbReference>